<organism evidence="4 5">
    <name type="scientific">Hibiscus sabdariffa</name>
    <name type="common">roselle</name>
    <dbReference type="NCBI Taxonomy" id="183260"/>
    <lineage>
        <taxon>Eukaryota</taxon>
        <taxon>Viridiplantae</taxon>
        <taxon>Streptophyta</taxon>
        <taxon>Embryophyta</taxon>
        <taxon>Tracheophyta</taxon>
        <taxon>Spermatophyta</taxon>
        <taxon>Magnoliopsida</taxon>
        <taxon>eudicotyledons</taxon>
        <taxon>Gunneridae</taxon>
        <taxon>Pentapetalae</taxon>
        <taxon>rosids</taxon>
        <taxon>malvids</taxon>
        <taxon>Malvales</taxon>
        <taxon>Malvaceae</taxon>
        <taxon>Malvoideae</taxon>
        <taxon>Hibiscus</taxon>
    </lineage>
</organism>
<dbReference type="PANTHER" id="PTHR31236">
    <property type="entry name" value="BURP DOMAIN PROTEIN USPL1-LIKE"/>
    <property type="match status" value="1"/>
</dbReference>
<dbReference type="PROSITE" id="PS51277">
    <property type="entry name" value="BURP"/>
    <property type="match status" value="1"/>
</dbReference>
<protein>
    <recommendedName>
        <fullName evidence="3">BURP domain-containing protein</fullName>
    </recommendedName>
</protein>
<accession>A0ABR2SAK8</accession>
<dbReference type="SMART" id="SM01045">
    <property type="entry name" value="BURP"/>
    <property type="match status" value="1"/>
</dbReference>
<feature type="region of interest" description="Disordered" evidence="1">
    <location>
        <begin position="95"/>
        <end position="120"/>
    </location>
</feature>
<feature type="domain" description="BURP" evidence="3">
    <location>
        <begin position="315"/>
        <end position="525"/>
    </location>
</feature>
<dbReference type="Proteomes" id="UP001396334">
    <property type="component" value="Unassembled WGS sequence"/>
</dbReference>
<keyword evidence="2" id="KW-0472">Membrane</keyword>
<evidence type="ECO:0000256" key="1">
    <source>
        <dbReference type="SAM" id="MobiDB-lite"/>
    </source>
</evidence>
<keyword evidence="2" id="KW-0812">Transmembrane</keyword>
<gene>
    <name evidence="4" type="ORF">V6N11_002339</name>
</gene>
<feature type="transmembrane region" description="Helical" evidence="2">
    <location>
        <begin position="42"/>
        <end position="62"/>
    </location>
</feature>
<reference evidence="4 5" key="1">
    <citation type="journal article" date="2024" name="G3 (Bethesda)">
        <title>Genome assembly of Hibiscus sabdariffa L. provides insights into metabolisms of medicinal natural products.</title>
        <authorList>
            <person name="Kim T."/>
        </authorList>
    </citation>
    <scope>NUCLEOTIDE SEQUENCE [LARGE SCALE GENOMIC DNA]</scope>
    <source>
        <strain evidence="4">TK-2024</strain>
        <tissue evidence="4">Old leaves</tissue>
    </source>
</reference>
<feature type="compositionally biased region" description="Basic and acidic residues" evidence="1">
    <location>
        <begin position="107"/>
        <end position="119"/>
    </location>
</feature>
<evidence type="ECO:0000259" key="3">
    <source>
        <dbReference type="PROSITE" id="PS51277"/>
    </source>
</evidence>
<sequence>MVSMSNAWEVTPMIVSIYMYACRPKLAYVVKFAIDIDILRMVSFHSMAIHFLVVFSLLNVAFAGRHGHGALSSEPEEVHWNSVFPNTPMPKALINLLPPPPTGTSKKSYENEDRNKESKGVNAPVNPFIIYENGDRNKESKGVDSPSNPFIIYENAGKNKKSKGVNAPVNPFIIYENDEKSKEFKGVNDFGNPFIIYENAGGNKESKGVNAPVNPFIIYENDGKSKEFKGVNDFGNPFIIYENVGRNKESKGVNAPVNPFIIYENDGKNKEFKGVNDFGNPFVIYENTGRNKESQDNKNSVGRKHGHAAMNETIYFFQEDLRPGKIVKLPLLAKPRDFTAFLPHQLAHSIPFSTDKLPEILKHFSFGSQSLQADAMKQTIKGCERQAMRGEQMFCATSFDSFVDSSVSKLGRNIQLLANELGKETNNPMFSIGRGIQNMGEEELVCHKMTYPYAVFLCHSIEGTVVYKVPLVGIHGTKANAIAICHKDTSAWSPNHPAFFILNVKPGTVPICHFVVRDTLVWVRK</sequence>
<comment type="caution">
    <text evidence="4">The sequence shown here is derived from an EMBL/GenBank/DDBJ whole genome shotgun (WGS) entry which is preliminary data.</text>
</comment>
<dbReference type="EMBL" id="JBBPBN010000015">
    <property type="protein sequence ID" value="KAK9022043.1"/>
    <property type="molecule type" value="Genomic_DNA"/>
</dbReference>
<proteinExistence type="predicted"/>
<keyword evidence="2" id="KW-1133">Transmembrane helix</keyword>
<dbReference type="Pfam" id="PF03181">
    <property type="entry name" value="BURP"/>
    <property type="match status" value="1"/>
</dbReference>
<dbReference type="InterPro" id="IPR004873">
    <property type="entry name" value="BURP_dom"/>
</dbReference>
<evidence type="ECO:0000256" key="2">
    <source>
        <dbReference type="SAM" id="Phobius"/>
    </source>
</evidence>
<evidence type="ECO:0000313" key="5">
    <source>
        <dbReference type="Proteomes" id="UP001396334"/>
    </source>
</evidence>
<name>A0ABR2SAK8_9ROSI</name>
<dbReference type="InterPro" id="IPR044816">
    <property type="entry name" value="BURP"/>
</dbReference>
<dbReference type="PANTHER" id="PTHR31236:SF58">
    <property type="entry name" value="POLYGALACTURONASE NON-CATALYTIC SUBUNIT AROGP2-LIKE"/>
    <property type="match status" value="1"/>
</dbReference>
<evidence type="ECO:0000313" key="4">
    <source>
        <dbReference type="EMBL" id="KAK9022043.1"/>
    </source>
</evidence>
<keyword evidence="5" id="KW-1185">Reference proteome</keyword>